<dbReference type="InterPro" id="IPR026371">
    <property type="entry name" value="PGF_CTERM"/>
</dbReference>
<evidence type="ECO:0000256" key="6">
    <source>
        <dbReference type="ARBA" id="ARBA00022525"/>
    </source>
</evidence>
<keyword evidence="8 14" id="KW-0812">Transmembrane</keyword>
<feature type="region of interest" description="Disordered" evidence="13">
    <location>
        <begin position="1047"/>
        <end position="1070"/>
    </location>
</feature>
<evidence type="ECO:0000256" key="10">
    <source>
        <dbReference type="ARBA" id="ARBA00022989"/>
    </source>
</evidence>
<evidence type="ECO:0000256" key="11">
    <source>
        <dbReference type="ARBA" id="ARBA00023136"/>
    </source>
</evidence>
<dbReference type="GO" id="GO:0030115">
    <property type="term" value="C:S-layer"/>
    <property type="evidence" value="ECO:0007669"/>
    <property type="project" value="UniProtKB-SubCell"/>
</dbReference>
<feature type="region of interest" description="Disordered" evidence="13">
    <location>
        <begin position="339"/>
        <end position="364"/>
    </location>
</feature>
<evidence type="ECO:0000256" key="4">
    <source>
        <dbReference type="ARBA" id="ARBA00022475"/>
    </source>
</evidence>
<comment type="similarity">
    <text evidence="3">Belongs to the halobacterial S-layer protein family.</text>
</comment>
<evidence type="ECO:0000256" key="8">
    <source>
        <dbReference type="ARBA" id="ARBA00022692"/>
    </source>
</evidence>
<gene>
    <name evidence="16" type="ORF">SAMN06264855_105124</name>
</gene>
<dbReference type="Gene3D" id="2.60.40.10">
    <property type="entry name" value="Immunoglobulins"/>
    <property type="match status" value="2"/>
</dbReference>
<feature type="compositionally biased region" description="Acidic residues" evidence="13">
    <location>
        <begin position="341"/>
        <end position="354"/>
    </location>
</feature>
<keyword evidence="4" id="KW-1003">Cell membrane</keyword>
<feature type="region of interest" description="Disordered" evidence="13">
    <location>
        <begin position="1231"/>
        <end position="1273"/>
    </location>
</feature>
<evidence type="ECO:0000256" key="14">
    <source>
        <dbReference type="SAM" id="Phobius"/>
    </source>
</evidence>
<proteinExistence type="inferred from homology"/>
<keyword evidence="17" id="KW-1185">Reference proteome</keyword>
<feature type="transmembrane region" description="Helical" evidence="14">
    <location>
        <begin position="45"/>
        <end position="70"/>
    </location>
</feature>
<evidence type="ECO:0000256" key="12">
    <source>
        <dbReference type="ARBA" id="ARBA00023180"/>
    </source>
</evidence>
<evidence type="ECO:0000256" key="13">
    <source>
        <dbReference type="SAM" id="MobiDB-lite"/>
    </source>
</evidence>
<dbReference type="Proteomes" id="UP000198397">
    <property type="component" value="Unassembled WGS sequence"/>
</dbReference>
<dbReference type="NCBIfam" id="NF045517">
    <property type="entry name" value="halo_surf_dom"/>
    <property type="match status" value="1"/>
</dbReference>
<evidence type="ECO:0000256" key="1">
    <source>
        <dbReference type="ARBA" id="ARBA00004236"/>
    </source>
</evidence>
<evidence type="ECO:0000256" key="7">
    <source>
        <dbReference type="ARBA" id="ARBA00022601"/>
    </source>
</evidence>
<dbReference type="GO" id="GO:0005886">
    <property type="term" value="C:plasma membrane"/>
    <property type="evidence" value="ECO:0007669"/>
    <property type="project" value="UniProtKB-SubCell"/>
</dbReference>
<keyword evidence="10 14" id="KW-1133">Transmembrane helix</keyword>
<feature type="compositionally biased region" description="Acidic residues" evidence="13">
    <location>
        <begin position="1233"/>
        <end position="1273"/>
    </location>
</feature>
<evidence type="ECO:0000313" key="16">
    <source>
        <dbReference type="EMBL" id="SNR41556.1"/>
    </source>
</evidence>
<accession>A0A238W4U0</accession>
<keyword evidence="6" id="KW-0964">Secreted</keyword>
<sequence length="1298" mass="142725">MNELVPYATIGRGSKVRRKLLSRYRKTKLNMTRDNNETRKKANAVFFSVIMVVSMVAIGFAGFAGGAAAVSSNADNVDIEYDEVEDGDEIVEGTGVDQTELAESPDLSYTVSTDQEDEGDAFAGTDEVAFVIEIEDTEYVLETQEGDLDDLHNEDVTGEFTAAADAIEDLDGDDVGDYDHRIVIVDETQESSTNFEDLEELDSAVTDDTEDENEFTSETLTLSILEEPDLQVTDLDAPSEVQPDFDMTVTAEITNEGGADADADDASNDIEYNFNDDTDELSHGDDGGIEHQDLREDNIEGGESVEVEFNYADLLGEGTYFHSVTTGDDTDGLSTSVEVTSEAEEEPEEVEETGVEYAPDRPWTGQDVYAYGEPINDAGEEEYDLREVDDFDDGIVDSSSFVEELDSQQLILEGEDASDADQRIADIIEARDDEADIEHEDWVVEIDTDGLDSSDFFLRGGDLERNPVEEETFETRIMDLDTEFDDDTVSDTGGDALTDLDIDSNRGTYTLNASAGGDLDDYELFGILVDDDETFEDYGFDADTDLEEIRDDGDLEDLVDNIREVGDTSTEDEVEDAVIGVDGVEDPETFGTFNVFLYDEDEDQDDLDGDELVGLFGNQDLDEEVSFKDVDDDDYEFLFEGFDTDAEDTAEITVEDVDDAELEFVDGTVDVAQGGVAGITVGANEAADSGVLVIGEKEDFGYQMNVSIDEFNEETDEITVYFNTYAAGTTGHDVGVDDDTIVWVDEDDEDEGAEISFEDYGDVDEGTENDGGESFDTNTLDFILSDGDYDMQVLAEEDYEEAVDDPDDVGSLLIEDRDEHQVNTWTASDDTFDDIEDDVDDVFAGIEAGNVTERDLVAQEDVIIHELGSNTGLDGVFAYIERSDAEFADFVTPVTDDDFGQGDLKDSGDADNLFEFNNAEDAGDDENQRAARFRIRETRASAGPNVDRRVIGGSSEDGLSALEETDISFITSDGQSEAFVAIETEDWDDDEDSPFIGQDEEELDDEDDYEFNTNIRLEDNWLLEFDDEDDDDLSDLFQTADSTYDVEERTGEFEQDPYNATPTDGFEFNADTNIAPGTEIDMRVRSSGDTRPSFIMTDDDLEVTQDEDVTGTFNLSDTNVGDTYDLELRGGDYPDDVEAEGEIVDEVVEPAVFEVDDLDPAEATVDEGDLIDVSATVTNTGGEEDTKDVELRIDGDTVETEELELDVDEDATVEFTDVDTTGLDGTFTHSVWTEDDEAEGTLTVEVDDDEPDVDDDDDVDVDDDDDVDDVDDDTPGFGAIVALVALLAAALLATRRRP</sequence>
<keyword evidence="5" id="KW-0134">Cell wall</keyword>
<protein>
    <submittedName>
        <fullName evidence="16">PGF-CTERM protein/surface glycoprotein</fullName>
    </submittedName>
</protein>
<organism evidence="16 17">
    <name type="scientific">Halorubrum vacuolatum</name>
    <name type="common">Natronobacterium vacuolatum</name>
    <dbReference type="NCBI Taxonomy" id="63740"/>
    <lineage>
        <taxon>Archaea</taxon>
        <taxon>Methanobacteriati</taxon>
        <taxon>Methanobacteriota</taxon>
        <taxon>Stenosarchaea group</taxon>
        <taxon>Halobacteria</taxon>
        <taxon>Halobacteriales</taxon>
        <taxon>Haloferacaceae</taxon>
        <taxon>Halorubrum</taxon>
    </lineage>
</organism>
<dbReference type="EMBL" id="FZNQ01000005">
    <property type="protein sequence ID" value="SNR41556.1"/>
    <property type="molecule type" value="Genomic_DNA"/>
</dbReference>
<dbReference type="NCBIfam" id="TIGR04207">
    <property type="entry name" value="halo_sig_pep"/>
    <property type="match status" value="1"/>
</dbReference>
<dbReference type="Pfam" id="PF18204">
    <property type="entry name" value="PGF-CTERM"/>
    <property type="match status" value="1"/>
</dbReference>
<evidence type="ECO:0000256" key="3">
    <source>
        <dbReference type="ARBA" id="ARBA00009327"/>
    </source>
</evidence>
<name>A0A238W4U0_HALVU</name>
<dbReference type="InterPro" id="IPR026452">
    <property type="entry name" value="Surf_glycop_sig_pep"/>
</dbReference>
<comment type="subcellular location">
    <subcellularLocation>
        <location evidence="1">Cell membrane</location>
    </subcellularLocation>
    <subcellularLocation>
        <location evidence="2">Secreted</location>
        <location evidence="2">Cell wall</location>
        <location evidence="2">S-layer</location>
    </subcellularLocation>
</comment>
<evidence type="ECO:0000259" key="15">
    <source>
        <dbReference type="Pfam" id="PF18204"/>
    </source>
</evidence>
<dbReference type="NCBIfam" id="TIGR04126">
    <property type="entry name" value="PGF_CTERM"/>
    <property type="match status" value="1"/>
</dbReference>
<dbReference type="InterPro" id="IPR013783">
    <property type="entry name" value="Ig-like_fold"/>
</dbReference>
<dbReference type="OrthoDB" id="325633at2157"/>
<evidence type="ECO:0000256" key="9">
    <source>
        <dbReference type="ARBA" id="ARBA00022729"/>
    </source>
</evidence>
<feature type="domain" description="PGF-CTERM archaeal protein-sorting signal" evidence="15">
    <location>
        <begin position="1274"/>
        <end position="1296"/>
    </location>
</feature>
<evidence type="ECO:0000256" key="2">
    <source>
        <dbReference type="ARBA" id="ARBA00004237"/>
    </source>
</evidence>
<feature type="transmembrane region" description="Helical" evidence="14">
    <location>
        <begin position="1276"/>
        <end position="1294"/>
    </location>
</feature>
<evidence type="ECO:0000313" key="17">
    <source>
        <dbReference type="Proteomes" id="UP000198397"/>
    </source>
</evidence>
<keyword evidence="9" id="KW-0732">Signal</keyword>
<reference evidence="16 17" key="1">
    <citation type="submission" date="2017-06" db="EMBL/GenBank/DDBJ databases">
        <authorList>
            <person name="Kim H.J."/>
            <person name="Triplett B.A."/>
        </authorList>
    </citation>
    <scope>NUCLEOTIDE SEQUENCE [LARGE SCALE GENOMIC DNA]</scope>
    <source>
        <strain evidence="16 17">DSM 8800</strain>
    </source>
</reference>
<keyword evidence="7" id="KW-0701">S-layer</keyword>
<keyword evidence="12" id="KW-0325">Glycoprotein</keyword>
<evidence type="ECO:0000256" key="5">
    <source>
        <dbReference type="ARBA" id="ARBA00022512"/>
    </source>
</evidence>
<keyword evidence="11 14" id="KW-0472">Membrane</keyword>